<evidence type="ECO:0000313" key="3">
    <source>
        <dbReference type="Proteomes" id="UP001165121"/>
    </source>
</evidence>
<keyword evidence="3" id="KW-1185">Reference proteome</keyword>
<evidence type="ECO:0000313" key="2">
    <source>
        <dbReference type="EMBL" id="GMF18864.1"/>
    </source>
</evidence>
<dbReference type="EMBL" id="BSXT01000143">
    <property type="protein sequence ID" value="GMF18864.1"/>
    <property type="molecule type" value="Genomic_DNA"/>
</dbReference>
<dbReference type="Proteomes" id="UP001165121">
    <property type="component" value="Unassembled WGS sequence"/>
</dbReference>
<sequence length="373" mass="40489">MSQAYATKTDAKSMKSGRKPQGATNDESPTPRKAPPATTVLKPSGVSAGRPPRLPPHDGCLVCKGPHWLMDCPTATDAQHEEARKRFRETKEQRSGVLRSKAARYMVPDAAVRLNGLLEVPYSPDAGADKSIIPQAFVDSLRSVRPTLVVTPLRTPVDAKMADGSLVRDDNEVVQNLDVVTIAGPVLLRSVACVILVGEGDEFLLSSDALKMLGIDIQNLLAQLAGSPLLDAEDDEFPVCGELPNDEEPPEYDAAFGHLPERAVANGLPREHVGAVRELLVQFPDAWREAIGQVPPANVEPLRVPLRQDAVPFRSPPRKYAPLQTQFIREYVKSLVDTGLVEQNNASRWACAVVPVRKPGTLDQFDSPLTTGQ</sequence>
<reference evidence="2" key="1">
    <citation type="submission" date="2023-04" db="EMBL/GenBank/DDBJ databases">
        <title>Phytophthora fragariaefolia NBRC 109709.</title>
        <authorList>
            <person name="Ichikawa N."/>
            <person name="Sato H."/>
            <person name="Tonouchi N."/>
        </authorList>
    </citation>
    <scope>NUCLEOTIDE SEQUENCE</scope>
    <source>
        <strain evidence="2">NBRC 109709</strain>
    </source>
</reference>
<dbReference type="OrthoDB" id="126052at2759"/>
<dbReference type="Gene3D" id="2.40.70.10">
    <property type="entry name" value="Acid Proteases"/>
    <property type="match status" value="1"/>
</dbReference>
<dbReference type="InterPro" id="IPR043502">
    <property type="entry name" value="DNA/RNA_pol_sf"/>
</dbReference>
<organism evidence="2 3">
    <name type="scientific">Phytophthora fragariaefolia</name>
    <dbReference type="NCBI Taxonomy" id="1490495"/>
    <lineage>
        <taxon>Eukaryota</taxon>
        <taxon>Sar</taxon>
        <taxon>Stramenopiles</taxon>
        <taxon>Oomycota</taxon>
        <taxon>Peronosporomycetes</taxon>
        <taxon>Peronosporales</taxon>
        <taxon>Peronosporaceae</taxon>
        <taxon>Phytophthora</taxon>
    </lineage>
</organism>
<comment type="caution">
    <text evidence="2">The sequence shown here is derived from an EMBL/GenBank/DDBJ whole genome shotgun (WGS) entry which is preliminary data.</text>
</comment>
<name>A0A9W6TSJ9_9STRA</name>
<evidence type="ECO:0000256" key="1">
    <source>
        <dbReference type="SAM" id="MobiDB-lite"/>
    </source>
</evidence>
<dbReference type="Gene3D" id="3.10.10.10">
    <property type="entry name" value="HIV Type 1 Reverse Transcriptase, subunit A, domain 1"/>
    <property type="match status" value="1"/>
</dbReference>
<proteinExistence type="predicted"/>
<dbReference type="AlphaFoldDB" id="A0A9W6TSJ9"/>
<accession>A0A9W6TSJ9</accession>
<feature type="region of interest" description="Disordered" evidence="1">
    <location>
        <begin position="1"/>
        <end position="55"/>
    </location>
</feature>
<dbReference type="SUPFAM" id="SSF56672">
    <property type="entry name" value="DNA/RNA polymerases"/>
    <property type="match status" value="1"/>
</dbReference>
<protein>
    <submittedName>
        <fullName evidence="2">Unnamed protein product</fullName>
    </submittedName>
</protein>
<gene>
    <name evidence="2" type="ORF">Pfra01_000178600</name>
</gene>
<dbReference type="InterPro" id="IPR021109">
    <property type="entry name" value="Peptidase_aspartic_dom_sf"/>
</dbReference>